<dbReference type="EMBL" id="ML977320">
    <property type="protein sequence ID" value="KAF2116548.1"/>
    <property type="molecule type" value="Genomic_DNA"/>
</dbReference>
<keyword evidence="2" id="KW-1185">Reference proteome</keyword>
<dbReference type="Proteomes" id="UP000799770">
    <property type="component" value="Unassembled WGS sequence"/>
</dbReference>
<gene>
    <name evidence="1" type="ORF">BDV96DRAFT_657736</name>
</gene>
<organism evidence="1 2">
    <name type="scientific">Lophiotrema nucula</name>
    <dbReference type="NCBI Taxonomy" id="690887"/>
    <lineage>
        <taxon>Eukaryota</taxon>
        <taxon>Fungi</taxon>
        <taxon>Dikarya</taxon>
        <taxon>Ascomycota</taxon>
        <taxon>Pezizomycotina</taxon>
        <taxon>Dothideomycetes</taxon>
        <taxon>Pleosporomycetidae</taxon>
        <taxon>Pleosporales</taxon>
        <taxon>Lophiotremataceae</taxon>
        <taxon>Lophiotrema</taxon>
    </lineage>
</organism>
<reference evidence="1" key="1">
    <citation type="journal article" date="2020" name="Stud. Mycol.">
        <title>101 Dothideomycetes genomes: a test case for predicting lifestyles and emergence of pathogens.</title>
        <authorList>
            <person name="Haridas S."/>
            <person name="Albert R."/>
            <person name="Binder M."/>
            <person name="Bloem J."/>
            <person name="Labutti K."/>
            <person name="Salamov A."/>
            <person name="Andreopoulos B."/>
            <person name="Baker S."/>
            <person name="Barry K."/>
            <person name="Bills G."/>
            <person name="Bluhm B."/>
            <person name="Cannon C."/>
            <person name="Castanera R."/>
            <person name="Culley D."/>
            <person name="Daum C."/>
            <person name="Ezra D."/>
            <person name="Gonzalez J."/>
            <person name="Henrissat B."/>
            <person name="Kuo A."/>
            <person name="Liang C."/>
            <person name="Lipzen A."/>
            <person name="Lutzoni F."/>
            <person name="Magnuson J."/>
            <person name="Mondo S."/>
            <person name="Nolan M."/>
            <person name="Ohm R."/>
            <person name="Pangilinan J."/>
            <person name="Park H.-J."/>
            <person name="Ramirez L."/>
            <person name="Alfaro M."/>
            <person name="Sun H."/>
            <person name="Tritt A."/>
            <person name="Yoshinaga Y."/>
            <person name="Zwiers L.-H."/>
            <person name="Turgeon B."/>
            <person name="Goodwin S."/>
            <person name="Spatafora J."/>
            <person name="Crous P."/>
            <person name="Grigoriev I."/>
        </authorList>
    </citation>
    <scope>NUCLEOTIDE SEQUENCE</scope>
    <source>
        <strain evidence="1">CBS 627.86</strain>
    </source>
</reference>
<evidence type="ECO:0000313" key="2">
    <source>
        <dbReference type="Proteomes" id="UP000799770"/>
    </source>
</evidence>
<protein>
    <submittedName>
        <fullName evidence="1">Uncharacterized protein</fullName>
    </submittedName>
</protein>
<proteinExistence type="predicted"/>
<sequence>MIGKAYITLHRAVVCSEDRFLLYQSGNHVVYRAKTAGLLVPMEDDEDQYFIWPSSYVEMKIEQYPHPRDCLNTILFYTLEPCYCADVNSWSRKVRGEYLVPVVEVLWMGFERIFASTECFPNDPLRAQATCILQEALEPRSQLVCTFEDSLEPKLDMYMVSTNVPKSDRLLTSSKYILSLKLEASILCIILKMSILSLKLEASILCIILKMSVREVPVTLQFRVE</sequence>
<accession>A0A6A5ZE01</accession>
<dbReference type="AlphaFoldDB" id="A0A6A5ZE01"/>
<evidence type="ECO:0000313" key="1">
    <source>
        <dbReference type="EMBL" id="KAF2116548.1"/>
    </source>
</evidence>
<name>A0A6A5ZE01_9PLEO</name>